<feature type="chain" id="PRO_5038825370" evidence="1">
    <location>
        <begin position="22"/>
        <end position="294"/>
    </location>
</feature>
<dbReference type="EMBL" id="JAEPDI010000016">
    <property type="protein sequence ID" value="MCG7940997.1"/>
    <property type="molecule type" value="Genomic_DNA"/>
</dbReference>
<evidence type="ECO:0000313" key="2">
    <source>
        <dbReference type="EMBL" id="MCG7940997.1"/>
    </source>
</evidence>
<keyword evidence="1" id="KW-0732">Signal</keyword>
<sequence length="294" mass="33510">MINLLLIILLTCLLTASPDLRATDKPSPIKLGGTIGALNDRSITDAEIAFQVIFNELLAEANESFSLKIYKDQNLLFDRFRRGELQGILTGSLHFIELDSLIHDSARYSVQFGDKLKQNYLLLVRHDDNLTSLRQLKEKTLSMGASHQVGKLFLDVELLQQQLPVSDQFFKDIHIVKGDNTSIIDLYFGKVDAAVVPKFTFETSQTLNPQIKNKIEVLVSSEPMIHQAVGLRHDFPQHRIDNFEPHILTDQPSKRLINVFETFGIERIHRVTEESFKEVKSLQNRYNKLNGLSQ</sequence>
<comment type="caution">
    <text evidence="2">The sequence shown here is derived from an EMBL/GenBank/DDBJ whole genome shotgun (WGS) entry which is preliminary data.</text>
</comment>
<dbReference type="Pfam" id="PF12974">
    <property type="entry name" value="Phosphonate-bd"/>
    <property type="match status" value="1"/>
</dbReference>
<protein>
    <submittedName>
        <fullName evidence="2">Phosphate/phosphite/phosphonate ABC transporter substrate-binding protein</fullName>
    </submittedName>
</protein>
<proteinExistence type="predicted"/>
<organism evidence="2 3">
    <name type="scientific">Candidatus Thiodiazotropha lotti</name>
    <dbReference type="NCBI Taxonomy" id="2792787"/>
    <lineage>
        <taxon>Bacteria</taxon>
        <taxon>Pseudomonadati</taxon>
        <taxon>Pseudomonadota</taxon>
        <taxon>Gammaproteobacteria</taxon>
        <taxon>Chromatiales</taxon>
        <taxon>Sedimenticolaceae</taxon>
        <taxon>Candidatus Thiodiazotropha</taxon>
    </lineage>
</organism>
<reference evidence="2" key="1">
    <citation type="journal article" date="2021" name="Proc. Natl. Acad. Sci. U.S.A.">
        <title>Global biogeography of chemosynthetic symbionts reveals both localized and globally distributed symbiont groups. .</title>
        <authorList>
            <person name="Osvatic J.T."/>
            <person name="Wilkins L.G.E."/>
            <person name="Leibrecht L."/>
            <person name="Leray M."/>
            <person name="Zauner S."/>
            <person name="Polzin J."/>
            <person name="Camacho Y."/>
            <person name="Gros O."/>
            <person name="van Gils J.A."/>
            <person name="Eisen J.A."/>
            <person name="Petersen J.M."/>
            <person name="Yuen B."/>
        </authorList>
    </citation>
    <scope>NUCLEOTIDE SEQUENCE</scope>
    <source>
        <strain evidence="2">MAGL173</strain>
    </source>
</reference>
<evidence type="ECO:0000256" key="1">
    <source>
        <dbReference type="SAM" id="SignalP"/>
    </source>
</evidence>
<accession>A0A9E4N0Z5</accession>
<dbReference type="PANTHER" id="PTHR35841:SF1">
    <property type="entry name" value="PHOSPHONATES-BINDING PERIPLASMIC PROTEIN"/>
    <property type="match status" value="1"/>
</dbReference>
<dbReference type="PANTHER" id="PTHR35841">
    <property type="entry name" value="PHOSPHONATES-BINDING PERIPLASMIC PROTEIN"/>
    <property type="match status" value="1"/>
</dbReference>
<dbReference type="SUPFAM" id="SSF53850">
    <property type="entry name" value="Periplasmic binding protein-like II"/>
    <property type="match status" value="1"/>
</dbReference>
<gene>
    <name evidence="2" type="ORF">JAZ04_19365</name>
</gene>
<name>A0A9E4N0Z5_9GAMM</name>
<feature type="signal peptide" evidence="1">
    <location>
        <begin position="1"/>
        <end position="21"/>
    </location>
</feature>
<evidence type="ECO:0000313" key="3">
    <source>
        <dbReference type="Proteomes" id="UP000886687"/>
    </source>
</evidence>
<dbReference type="Proteomes" id="UP000886687">
    <property type="component" value="Unassembled WGS sequence"/>
</dbReference>
<dbReference type="Gene3D" id="3.40.190.10">
    <property type="entry name" value="Periplasmic binding protein-like II"/>
    <property type="match status" value="2"/>
</dbReference>
<dbReference type="AlphaFoldDB" id="A0A9E4N0Z5"/>